<reference evidence="1" key="1">
    <citation type="submission" date="2021-03" db="EMBL/GenBank/DDBJ databases">
        <title>Evolutionary innovations through gain and loss of genes in the ectomycorrhizal Boletales.</title>
        <authorList>
            <person name="Wu G."/>
            <person name="Miyauchi S."/>
            <person name="Morin E."/>
            <person name="Yang Z.-L."/>
            <person name="Xu J."/>
            <person name="Martin F.M."/>
        </authorList>
    </citation>
    <scope>NUCLEOTIDE SEQUENCE</scope>
    <source>
        <strain evidence="1">BR01</strain>
    </source>
</reference>
<gene>
    <name evidence="1" type="ORF">JVT61DRAFT_3743</name>
</gene>
<evidence type="ECO:0000313" key="2">
    <source>
        <dbReference type="Proteomes" id="UP000683000"/>
    </source>
</evidence>
<dbReference type="Proteomes" id="UP000683000">
    <property type="component" value="Unassembled WGS sequence"/>
</dbReference>
<dbReference type="AlphaFoldDB" id="A0A8I2YLW7"/>
<keyword evidence="2" id="KW-1185">Reference proteome</keyword>
<proteinExistence type="predicted"/>
<dbReference type="EMBL" id="JAGFBS010000016">
    <property type="protein sequence ID" value="KAG6374974.1"/>
    <property type="molecule type" value="Genomic_DNA"/>
</dbReference>
<name>A0A8I2YLW7_9AGAM</name>
<sequence>MLTVKNSVPICLNTILCKAHTLLAGVCGNSNVMAAANHLQITGGIRTGILWGALKLTFYDFDLTSNACNSIFTVATFYPRMDWYNPRREQNF</sequence>
<accession>A0A8I2YLW7</accession>
<comment type="caution">
    <text evidence="1">The sequence shown here is derived from an EMBL/GenBank/DDBJ whole genome shotgun (WGS) entry which is preliminary data.</text>
</comment>
<evidence type="ECO:0000313" key="1">
    <source>
        <dbReference type="EMBL" id="KAG6374974.1"/>
    </source>
</evidence>
<dbReference type="OrthoDB" id="3542292at2759"/>
<organism evidence="1 2">
    <name type="scientific">Boletus reticuloceps</name>
    <dbReference type="NCBI Taxonomy" id="495285"/>
    <lineage>
        <taxon>Eukaryota</taxon>
        <taxon>Fungi</taxon>
        <taxon>Dikarya</taxon>
        <taxon>Basidiomycota</taxon>
        <taxon>Agaricomycotina</taxon>
        <taxon>Agaricomycetes</taxon>
        <taxon>Agaricomycetidae</taxon>
        <taxon>Boletales</taxon>
        <taxon>Boletineae</taxon>
        <taxon>Boletaceae</taxon>
        <taxon>Boletoideae</taxon>
        <taxon>Boletus</taxon>
    </lineage>
</organism>
<protein>
    <submittedName>
        <fullName evidence="1">Uncharacterized protein</fullName>
    </submittedName>
</protein>